<sequence>MKVVKVTKEYFETEDEKVYFFEPLDREISVKDMQKIVDVNKKLIKNLIKEK</sequence>
<gene>
    <name evidence="1" type="ORF">MM415B02170_0012</name>
</gene>
<evidence type="ECO:0000313" key="1">
    <source>
        <dbReference type="EMBL" id="QJA85822.1"/>
    </source>
</evidence>
<organism evidence="1">
    <name type="scientific">viral metagenome</name>
    <dbReference type="NCBI Taxonomy" id="1070528"/>
    <lineage>
        <taxon>unclassified sequences</taxon>
        <taxon>metagenomes</taxon>
        <taxon>organismal metagenomes</taxon>
    </lineage>
</organism>
<protein>
    <submittedName>
        <fullName evidence="1">Uncharacterized protein</fullName>
    </submittedName>
</protein>
<reference evidence="1" key="1">
    <citation type="submission" date="2020-03" db="EMBL/GenBank/DDBJ databases">
        <title>The deep terrestrial virosphere.</title>
        <authorList>
            <person name="Holmfeldt K."/>
            <person name="Nilsson E."/>
            <person name="Simone D."/>
            <person name="Lopez-Fernandez M."/>
            <person name="Wu X."/>
            <person name="de Brujin I."/>
            <person name="Lundin D."/>
            <person name="Andersson A."/>
            <person name="Bertilsson S."/>
            <person name="Dopson M."/>
        </authorList>
    </citation>
    <scope>NUCLEOTIDE SEQUENCE</scope>
    <source>
        <strain evidence="1">MM415B02170</strain>
    </source>
</reference>
<accession>A0A6M3KVQ2</accession>
<dbReference type="EMBL" id="MT142597">
    <property type="protein sequence ID" value="QJA85822.1"/>
    <property type="molecule type" value="Genomic_DNA"/>
</dbReference>
<proteinExistence type="predicted"/>
<dbReference type="AlphaFoldDB" id="A0A6M3KVQ2"/>
<name>A0A6M3KVQ2_9ZZZZ</name>